<keyword evidence="4" id="KW-0067">ATP-binding</keyword>
<dbReference type="Proteomes" id="UP001515660">
    <property type="component" value="Unassembled WGS sequence"/>
</dbReference>
<gene>
    <name evidence="7" type="ORF">G8O29_06270</name>
</gene>
<dbReference type="PROSITE" id="PS00109">
    <property type="entry name" value="PROTEIN_KINASE_TYR"/>
    <property type="match status" value="1"/>
</dbReference>
<name>A0ABX0G679_9RHOB</name>
<feature type="domain" description="Protein kinase" evidence="6">
    <location>
        <begin position="31"/>
        <end position="309"/>
    </location>
</feature>
<comment type="caution">
    <text evidence="7">The sequence shown here is derived from an EMBL/GenBank/DDBJ whole genome shotgun (WGS) entry which is preliminary data.</text>
</comment>
<protein>
    <submittedName>
        <fullName evidence="7">Serine/threonine protein kinase</fullName>
    </submittedName>
</protein>
<dbReference type="Gene3D" id="3.30.200.20">
    <property type="entry name" value="Phosphorylase Kinase, domain 1"/>
    <property type="match status" value="1"/>
</dbReference>
<dbReference type="PROSITE" id="PS50011">
    <property type="entry name" value="PROTEIN_KINASE_DOM"/>
    <property type="match status" value="1"/>
</dbReference>
<evidence type="ECO:0000259" key="6">
    <source>
        <dbReference type="PROSITE" id="PS50011"/>
    </source>
</evidence>
<keyword evidence="8" id="KW-1185">Reference proteome</keyword>
<reference evidence="7 8" key="1">
    <citation type="journal article" date="2022" name="Microorganisms">
        <title>Genome Sequence and Characterization of a Xanthorhodopsin-Containing, Aerobic Anoxygenic Phototrophic Rhodobacter Species, Isolated from Mesophilic Conditions at Yellowstone National Park.</title>
        <authorList>
            <person name="Kyndt J.A."/>
            <person name="Robertson S."/>
            <person name="Shoffstall I.B."/>
            <person name="Ramaley R.F."/>
            <person name="Meyer T.E."/>
        </authorList>
    </citation>
    <scope>NUCLEOTIDE SEQUENCE [LARGE SCALE GENOMIC DNA]</scope>
    <source>
        <strain evidence="7 8">M37P</strain>
    </source>
</reference>
<organism evidence="7 8">
    <name type="scientific">Rhodobacter calidifons</name>
    <dbReference type="NCBI Taxonomy" id="2715277"/>
    <lineage>
        <taxon>Bacteria</taxon>
        <taxon>Pseudomonadati</taxon>
        <taxon>Pseudomonadota</taxon>
        <taxon>Alphaproteobacteria</taxon>
        <taxon>Rhodobacterales</taxon>
        <taxon>Rhodobacter group</taxon>
        <taxon>Rhodobacter</taxon>
    </lineage>
</organism>
<dbReference type="InterPro" id="IPR000719">
    <property type="entry name" value="Prot_kinase_dom"/>
</dbReference>
<dbReference type="Gene3D" id="1.10.510.10">
    <property type="entry name" value="Transferase(Phosphotransferase) domain 1"/>
    <property type="match status" value="1"/>
</dbReference>
<evidence type="ECO:0000256" key="5">
    <source>
        <dbReference type="SAM" id="MobiDB-lite"/>
    </source>
</evidence>
<dbReference type="InterPro" id="IPR011009">
    <property type="entry name" value="Kinase-like_dom_sf"/>
</dbReference>
<keyword evidence="1" id="KW-0808">Transferase</keyword>
<dbReference type="PANTHER" id="PTHR43289">
    <property type="entry name" value="MITOGEN-ACTIVATED PROTEIN KINASE KINASE KINASE 20-RELATED"/>
    <property type="match status" value="1"/>
</dbReference>
<dbReference type="Pfam" id="PF00069">
    <property type="entry name" value="Pkinase"/>
    <property type="match status" value="1"/>
</dbReference>
<dbReference type="CDD" id="cd14014">
    <property type="entry name" value="STKc_PknB_like"/>
    <property type="match status" value="1"/>
</dbReference>
<dbReference type="GO" id="GO:0004674">
    <property type="term" value="F:protein serine/threonine kinase activity"/>
    <property type="evidence" value="ECO:0007669"/>
    <property type="project" value="UniProtKB-KW"/>
</dbReference>
<dbReference type="EMBL" id="JAANHS010000003">
    <property type="protein sequence ID" value="NHB76349.1"/>
    <property type="molecule type" value="Genomic_DNA"/>
</dbReference>
<evidence type="ECO:0000256" key="2">
    <source>
        <dbReference type="ARBA" id="ARBA00022741"/>
    </source>
</evidence>
<proteinExistence type="predicted"/>
<keyword evidence="3 7" id="KW-0418">Kinase</keyword>
<dbReference type="PANTHER" id="PTHR43289:SF6">
    <property type="entry name" value="SERINE_THREONINE-PROTEIN KINASE NEKL-3"/>
    <property type="match status" value="1"/>
</dbReference>
<evidence type="ECO:0000313" key="8">
    <source>
        <dbReference type="Proteomes" id="UP001515660"/>
    </source>
</evidence>
<sequence>MKAAALKIDRDDAGPGSEELPAGTKLMFGQYTIKSFVNSGGFGIVYLAIDSLNRTVVIKECFPSSFCRRVGLRVGARSRAQQEDFRSAVRQFVQEAVTLSQLHHPNIVKVHQVFECNDTAYMAMDHIDGYDLLQTVEGSAPPLRPKEIMSHLMAMLDAVGYVHAQGLLHRDISPDNMIVDPAKGQPVLIDFGASRKEVTRKSRVVSGLRVVKDGYSPQEFYVTGSTQAPCSDLYALAASFYHLISGETPRTSQERLAALAGREGDPLRPLAGRFRGYPPEFLRAIDKAMAIFPRDRLQSVDEWRAMLGLPAQAAVATPVAAPNPAAPAPAAMAPRAVVVPGPGVAPAGLAARFAEIAKPPAAPEPQPVLADGSAPSAGTAPEPAPVSPPLWREVIAAWRRSPALLGGGAVVLLALVGLLALPKLLPADRGPAPEAAPAIAQAAEADAAPVRNLTVVNALRLPNGMTFEINETTTGTQTVVAEIPPGVETDLKPGDVLLIYSASGEMLGTGTALRDILQREFGQGVTTYSFVVRRGTRTVDAGFRLGVAG</sequence>
<evidence type="ECO:0000256" key="4">
    <source>
        <dbReference type="ARBA" id="ARBA00022840"/>
    </source>
</evidence>
<evidence type="ECO:0000256" key="3">
    <source>
        <dbReference type="ARBA" id="ARBA00022777"/>
    </source>
</evidence>
<keyword evidence="2" id="KW-0547">Nucleotide-binding</keyword>
<dbReference type="InterPro" id="IPR008266">
    <property type="entry name" value="Tyr_kinase_AS"/>
</dbReference>
<keyword evidence="7" id="KW-0723">Serine/threonine-protein kinase</keyword>
<feature type="region of interest" description="Disordered" evidence="5">
    <location>
        <begin position="362"/>
        <end position="386"/>
    </location>
</feature>
<dbReference type="RefSeq" id="WP_166402378.1">
    <property type="nucleotide sequence ID" value="NZ_JAANHS010000003.1"/>
</dbReference>
<accession>A0ABX0G679</accession>
<evidence type="ECO:0000256" key="1">
    <source>
        <dbReference type="ARBA" id="ARBA00022679"/>
    </source>
</evidence>
<dbReference type="PROSITE" id="PS50890">
    <property type="entry name" value="PUA"/>
    <property type="match status" value="1"/>
</dbReference>
<evidence type="ECO:0000313" key="7">
    <source>
        <dbReference type="EMBL" id="NHB76349.1"/>
    </source>
</evidence>
<dbReference type="SUPFAM" id="SSF56112">
    <property type="entry name" value="Protein kinase-like (PK-like)"/>
    <property type="match status" value="1"/>
</dbReference>